<dbReference type="InterPro" id="IPR036388">
    <property type="entry name" value="WH-like_DNA-bd_sf"/>
</dbReference>
<accession>A0A1L3MI09</accession>
<dbReference type="PANTHER" id="PTHR33164">
    <property type="entry name" value="TRANSCRIPTIONAL REGULATOR, MARR FAMILY"/>
    <property type="match status" value="1"/>
</dbReference>
<feature type="domain" description="HTH marR-type" evidence="1">
    <location>
        <begin position="1"/>
        <end position="138"/>
    </location>
</feature>
<protein>
    <recommendedName>
        <fullName evidence="1">HTH marR-type domain-containing protein</fullName>
    </recommendedName>
</protein>
<dbReference type="Gene3D" id="1.10.10.10">
    <property type="entry name" value="Winged helix-like DNA-binding domain superfamily/Winged helix DNA-binding domain"/>
    <property type="match status" value="1"/>
</dbReference>
<organism evidence="2 3">
    <name type="scientific">Janibacter indicus</name>
    <dbReference type="NCBI Taxonomy" id="857417"/>
    <lineage>
        <taxon>Bacteria</taxon>
        <taxon>Bacillati</taxon>
        <taxon>Actinomycetota</taxon>
        <taxon>Actinomycetes</taxon>
        <taxon>Micrococcales</taxon>
        <taxon>Intrasporangiaceae</taxon>
        <taxon>Janibacter</taxon>
    </lineage>
</organism>
<dbReference type="SMART" id="SM00347">
    <property type="entry name" value="HTH_MARR"/>
    <property type="match status" value="1"/>
</dbReference>
<evidence type="ECO:0000313" key="2">
    <source>
        <dbReference type="EMBL" id="APH01824.1"/>
    </source>
</evidence>
<dbReference type="SUPFAM" id="SSF46785">
    <property type="entry name" value="Winged helix' DNA-binding domain"/>
    <property type="match status" value="1"/>
</dbReference>
<gene>
    <name evidence="2" type="ORF">ASJ30_10050</name>
</gene>
<dbReference type="InterPro" id="IPR036390">
    <property type="entry name" value="WH_DNA-bd_sf"/>
</dbReference>
<dbReference type="InterPro" id="IPR039422">
    <property type="entry name" value="MarR/SlyA-like"/>
</dbReference>
<sequence>MSSLAYDLHVLVRSLDRSAEVRLAPFGLTYARYLALVVVGDHDDLTQRELAAALGQSEPTASRTAAALADAGWLNVVRTPGTGNRRLLRLTPSGSDLLDRASASLGNDFDDVVRSIGQDPDHLAAQVRRLTATLEESS</sequence>
<name>A0A1L3MI09_9MICO</name>
<dbReference type="KEGG" id="jte:ASJ30_10050"/>
<dbReference type="InterPro" id="IPR000835">
    <property type="entry name" value="HTH_MarR-typ"/>
</dbReference>
<dbReference type="RefSeq" id="WP_072624981.1">
    <property type="nucleotide sequence ID" value="NZ_CP013290.1"/>
</dbReference>
<dbReference type="EMBL" id="CP013290">
    <property type="protein sequence ID" value="APH01824.1"/>
    <property type="molecule type" value="Genomic_DNA"/>
</dbReference>
<dbReference type="AlphaFoldDB" id="A0A1L3MI09"/>
<dbReference type="Proteomes" id="UP000182938">
    <property type="component" value="Chromosome"/>
</dbReference>
<dbReference type="GO" id="GO:0006950">
    <property type="term" value="P:response to stress"/>
    <property type="evidence" value="ECO:0007669"/>
    <property type="project" value="TreeGrafter"/>
</dbReference>
<proteinExistence type="predicted"/>
<dbReference type="GO" id="GO:0003700">
    <property type="term" value="F:DNA-binding transcription factor activity"/>
    <property type="evidence" value="ECO:0007669"/>
    <property type="project" value="InterPro"/>
</dbReference>
<evidence type="ECO:0000313" key="3">
    <source>
        <dbReference type="Proteomes" id="UP000182938"/>
    </source>
</evidence>
<dbReference type="PROSITE" id="PS50995">
    <property type="entry name" value="HTH_MARR_2"/>
    <property type="match status" value="1"/>
</dbReference>
<reference evidence="2 3" key="1">
    <citation type="submission" date="2015-11" db="EMBL/GenBank/DDBJ databases">
        <authorList>
            <person name="Zhang Y."/>
            <person name="Guo Z."/>
        </authorList>
    </citation>
    <scope>NUCLEOTIDE SEQUENCE [LARGE SCALE GENOMIC DNA]</scope>
    <source>
        <strain evidence="2 3">YFY001</strain>
    </source>
</reference>
<evidence type="ECO:0000259" key="1">
    <source>
        <dbReference type="PROSITE" id="PS50995"/>
    </source>
</evidence>
<dbReference type="PANTHER" id="PTHR33164:SF43">
    <property type="entry name" value="HTH-TYPE TRANSCRIPTIONAL REPRESSOR YETL"/>
    <property type="match status" value="1"/>
</dbReference>
<dbReference type="Pfam" id="PF12802">
    <property type="entry name" value="MarR_2"/>
    <property type="match status" value="1"/>
</dbReference>
<keyword evidence="3" id="KW-1185">Reference proteome</keyword>